<organism evidence="1">
    <name type="scientific">Turdus naumanni Ichthamaparvovirus</name>
    <dbReference type="NCBI Taxonomy" id="2794551"/>
    <lineage>
        <taxon>Viruses</taxon>
        <taxon>Monodnaviria</taxon>
        <taxon>Shotokuvirae</taxon>
        <taxon>Cossaviricota</taxon>
        <taxon>Quintoviricetes</taxon>
        <taxon>Piccovirales</taxon>
        <taxon>Parvoviridae</taxon>
        <taxon>Hamaparvovirinae</taxon>
        <taxon>Ichthamaparvovirus</taxon>
    </lineage>
</organism>
<reference evidence="1" key="1">
    <citation type="submission" date="2020-09" db="EMBL/GenBank/DDBJ databases">
        <authorList>
            <person name="Dai Z."/>
            <person name="Yang S."/>
            <person name="Zhang W."/>
        </authorList>
    </citation>
    <scope>NUCLEOTIDE SEQUENCE</scope>
    <source>
        <strain evidence="1">Thr15par01</strain>
    </source>
</reference>
<accession>A0A9Y1EIP2</accession>
<evidence type="ECO:0000313" key="1">
    <source>
        <dbReference type="EMBL" id="QTZ83164.1"/>
    </source>
</evidence>
<sequence>MPTVKNLKYYYINNDMNEYTSTQTATVKAPPQKTGWHMIPNNRWWRYFNPKQWYEIQQSSAGIRVNAIRCKVSNMIPITSTVAISNATTFSAFNNTLYAVAYDDKDYSTIPMHKDIEADGSFKNFWTREGAQVASAGTVEALNTLPQYVHNCHRALVDAESINWWDPFSDPDNLMELRPGKNAIQFEWHNTVSAPTLIFEGGCWHAGPYVPETDVADPNKIDDVQWTEYTPNPADKYWHMQMIEPGGQVQQWIRKGWQNMSSSLQDWRSNTKYRPAGDWQNFSETYNLRDGIMYTKPIPNWFIKIIPLFDKERNNIVAQAQVMIVWEMDYELIPRHSAGALIFPNSIPTVTNQQLTTGASIGTYGVLQCHTGFTNLATVMNTTNTNFHQASNIGDALTTYAAPSGTTTVTDSRTRRLPTTISSADYKRMRKTHEEEEEKKTVTFDDVMKKKRAM</sequence>
<name>A0A9Y1EIP2_9VIRU</name>
<reference evidence="1" key="2">
    <citation type="journal article" date="2022" name="Gigascience">
        <title>Parvovirus dark matter in the cloaca of wild birds.</title>
        <authorList>
            <person name="Dai Z."/>
            <person name="Wang H."/>
            <person name="Wu H."/>
            <person name="Zhang Q."/>
            <person name="Ji L."/>
            <person name="Wang X."/>
            <person name="Shen Q."/>
            <person name="Yang S."/>
            <person name="Ma X."/>
            <person name="Shan T."/>
            <person name="Zhang W."/>
        </authorList>
    </citation>
    <scope>NUCLEOTIDE SEQUENCE</scope>
    <source>
        <strain evidence="1">Thr15par01</strain>
    </source>
</reference>
<dbReference type="EMBL" id="MW046594">
    <property type="protein sequence ID" value="QTZ83164.1"/>
    <property type="molecule type" value="Genomic_DNA"/>
</dbReference>
<proteinExistence type="predicted"/>
<protein>
    <submittedName>
        <fullName evidence="1">Capsid protein</fullName>
    </submittedName>
</protein>